<name>A0ABD5RUB5_9EURY</name>
<evidence type="ECO:0000256" key="3">
    <source>
        <dbReference type="ARBA" id="ARBA00022741"/>
    </source>
</evidence>
<dbReference type="InterPro" id="IPR013986">
    <property type="entry name" value="DExx_box_DNA_helicase_dom_sf"/>
</dbReference>
<evidence type="ECO:0000256" key="1">
    <source>
        <dbReference type="ARBA" id="ARBA00009922"/>
    </source>
</evidence>
<evidence type="ECO:0000256" key="11">
    <source>
        <dbReference type="ARBA" id="ARBA00023235"/>
    </source>
</evidence>
<dbReference type="InterPro" id="IPR038726">
    <property type="entry name" value="PDDEXK_AddAB-type"/>
</dbReference>
<keyword evidence="11" id="KW-0413">Isomerase</keyword>
<evidence type="ECO:0000256" key="9">
    <source>
        <dbReference type="ARBA" id="ARBA00023125"/>
    </source>
</evidence>
<dbReference type="Pfam" id="PF00580">
    <property type="entry name" value="UvrD-helicase"/>
    <property type="match status" value="2"/>
</dbReference>
<dbReference type="PANTHER" id="PTHR11070">
    <property type="entry name" value="UVRD / RECB / PCRA DNA HELICASE FAMILY MEMBER"/>
    <property type="match status" value="1"/>
</dbReference>
<dbReference type="Pfam" id="PF13361">
    <property type="entry name" value="UvrD_C"/>
    <property type="match status" value="1"/>
</dbReference>
<dbReference type="InterPro" id="IPR014016">
    <property type="entry name" value="UvrD-like_ATP-bd"/>
</dbReference>
<dbReference type="InterPro" id="IPR014017">
    <property type="entry name" value="DNA_helicase_UvrD-like_C"/>
</dbReference>
<evidence type="ECO:0000256" key="13">
    <source>
        <dbReference type="ARBA" id="ARBA00034808"/>
    </source>
</evidence>
<keyword evidence="8 15" id="KW-0067">ATP-binding</keyword>
<comment type="caution">
    <text evidence="19">The sequence shown here is derived from an EMBL/GenBank/DDBJ whole genome shotgun (WGS) entry which is preliminary data.</text>
</comment>
<evidence type="ECO:0000256" key="16">
    <source>
        <dbReference type="SAM" id="MobiDB-lite"/>
    </source>
</evidence>
<organism evidence="19 20">
    <name type="scientific">Halomarina salina</name>
    <dbReference type="NCBI Taxonomy" id="1872699"/>
    <lineage>
        <taxon>Archaea</taxon>
        <taxon>Methanobacteriati</taxon>
        <taxon>Methanobacteriota</taxon>
        <taxon>Stenosarchaea group</taxon>
        <taxon>Halobacteria</taxon>
        <taxon>Halobacteriales</taxon>
        <taxon>Natronomonadaceae</taxon>
        <taxon>Halomarina</taxon>
    </lineage>
</organism>
<feature type="region of interest" description="Disordered" evidence="16">
    <location>
        <begin position="1"/>
        <end position="31"/>
    </location>
</feature>
<keyword evidence="20" id="KW-1185">Reference proteome</keyword>
<dbReference type="PROSITE" id="PS51217">
    <property type="entry name" value="UVRD_HELICASE_CTER"/>
    <property type="match status" value="1"/>
</dbReference>
<keyword evidence="4" id="KW-0227">DNA damage</keyword>
<dbReference type="GO" id="GO:0043138">
    <property type="term" value="F:3'-5' DNA helicase activity"/>
    <property type="evidence" value="ECO:0007669"/>
    <property type="project" value="UniProtKB-EC"/>
</dbReference>
<protein>
    <recommendedName>
        <fullName evidence="13">DNA 3'-5' helicase</fullName>
        <ecNumber evidence="13">5.6.2.4</ecNumber>
    </recommendedName>
</protein>
<comment type="similarity">
    <text evidence="1">Belongs to the helicase family. UvrD subfamily.</text>
</comment>
<dbReference type="EC" id="5.6.2.4" evidence="13"/>
<dbReference type="PANTHER" id="PTHR11070:SF2">
    <property type="entry name" value="ATP-DEPENDENT DNA HELICASE SRS2"/>
    <property type="match status" value="1"/>
</dbReference>
<evidence type="ECO:0000256" key="10">
    <source>
        <dbReference type="ARBA" id="ARBA00023204"/>
    </source>
</evidence>
<feature type="domain" description="UvrD-like helicase ATP-binding" evidence="17">
    <location>
        <begin position="19"/>
        <end position="440"/>
    </location>
</feature>
<accession>A0ABD5RUB5</accession>
<evidence type="ECO:0000256" key="2">
    <source>
        <dbReference type="ARBA" id="ARBA00022722"/>
    </source>
</evidence>
<dbReference type="AlphaFoldDB" id="A0ABD5RUB5"/>
<dbReference type="Gene3D" id="1.10.10.160">
    <property type="match status" value="1"/>
</dbReference>
<dbReference type="Pfam" id="PF12705">
    <property type="entry name" value="PDDEXK_1"/>
    <property type="match status" value="1"/>
</dbReference>
<dbReference type="InterPro" id="IPR000212">
    <property type="entry name" value="DNA_helicase_UvrD/REP"/>
</dbReference>
<keyword evidence="6 15" id="KW-0347">Helicase</keyword>
<dbReference type="PROSITE" id="PS51198">
    <property type="entry name" value="UVRD_HELICASE_ATP_BIND"/>
    <property type="match status" value="1"/>
</dbReference>
<evidence type="ECO:0000256" key="6">
    <source>
        <dbReference type="ARBA" id="ARBA00022806"/>
    </source>
</evidence>
<dbReference type="Gene3D" id="1.10.486.10">
    <property type="entry name" value="PCRA, domain 4"/>
    <property type="match status" value="1"/>
</dbReference>
<keyword evidence="10" id="KW-0234">DNA repair</keyword>
<dbReference type="GO" id="GO:0006281">
    <property type="term" value="P:DNA repair"/>
    <property type="evidence" value="ECO:0007669"/>
    <property type="project" value="UniProtKB-KW"/>
</dbReference>
<dbReference type="GO" id="GO:0005524">
    <property type="term" value="F:ATP binding"/>
    <property type="evidence" value="ECO:0007669"/>
    <property type="project" value="UniProtKB-UniRule"/>
</dbReference>
<dbReference type="RefSeq" id="WP_247420966.1">
    <property type="nucleotide sequence ID" value="NZ_JALLGW010000004.1"/>
</dbReference>
<feature type="domain" description="UvrD-like helicase C-terminal" evidence="18">
    <location>
        <begin position="441"/>
        <end position="721"/>
    </location>
</feature>
<evidence type="ECO:0000256" key="14">
    <source>
        <dbReference type="ARBA" id="ARBA00048988"/>
    </source>
</evidence>
<evidence type="ECO:0000256" key="7">
    <source>
        <dbReference type="ARBA" id="ARBA00022839"/>
    </source>
</evidence>
<dbReference type="GO" id="GO:0003677">
    <property type="term" value="F:DNA binding"/>
    <property type="evidence" value="ECO:0007669"/>
    <property type="project" value="UniProtKB-KW"/>
</dbReference>
<evidence type="ECO:0000256" key="5">
    <source>
        <dbReference type="ARBA" id="ARBA00022801"/>
    </source>
</evidence>
<feature type="binding site" evidence="15">
    <location>
        <begin position="40"/>
        <end position="47"/>
    </location>
    <ligand>
        <name>ATP</name>
        <dbReference type="ChEBI" id="CHEBI:30616"/>
    </ligand>
</feature>
<keyword evidence="3 15" id="KW-0547">Nucleotide-binding</keyword>
<proteinExistence type="inferred from homology"/>
<comment type="catalytic activity">
    <reaction evidence="12">
        <text>Couples ATP hydrolysis with the unwinding of duplex DNA by translocating in the 3'-5' direction.</text>
        <dbReference type="EC" id="5.6.2.4"/>
    </reaction>
</comment>
<dbReference type="EMBL" id="JBHSQH010000009">
    <property type="protein sequence ID" value="MFC5973958.1"/>
    <property type="molecule type" value="Genomic_DNA"/>
</dbReference>
<sequence>MSDSTRPADHAATAGEDDHDPRPAQQDIIDSDEYPMRVLAGAGTGKTFTMVRKIERLIDDGVSPDRVLALTFTNNAADSMREKLVEKLGPRGHDIEAYTYHAICHELLQEFAYHADLDPRYDIATEADQFALVYDVLDEMPYRFTSPEVYDPDGFGKGAAQRLLGFIPAMKRSGITPDHLATYLGDPAALLEYDDLVERIEAAADEHVRVGWHKPSPDRLNEMCAGLAALRQTIAAERETLGTDGVGADLRSFLRELETACDRLASFLTERTDEIVDGDLTAAFKLPAYLFGAYSSPPSGIPSVGFTLTGKLQGFIDHCQIASDLTAGYAAYERRLDEEMLLDFNDLVIRANALLEDDAVREWATSQWDYVYCDEYQDTDAVQFELVQQLVTDDRLFVVGDDDQAIYEWRGANIENIGPRLTEAFDGLADETLEENFRSHQPILDLANNALEQLDSRGSTKQLQAVAEKQDATDGVVTITAGEEPDDESQQITNAITRLLNGETEHADEPYEAGDIAILARKNRHAKPIVKALNRAGIPYELAGDLADESVGVATVLAYLKALADPDDEVSLNRVLTMRYRLCQADLALLNATDEPLYERLQSLPREQFEEPERVARARDDFAQLSDIRETHSLTRLYRELKDVTSIEWFLSEQERRDLAQLDELLSSFDDGAIQPELSKEFVEFLGLHGTITATGGAAIEDQPDTAASAVNIMTVHKSKGLEFPVVVLPRLTADQWEPSERTYDTLEHVLSGGSVLDHDFATRDEHESRRVFHVAVTRAEELSVLVGKGEDDDGEEDDDLPLSVVDGALSDSLPWTVGGASFPIWELVQSSVPPSATDGTDSLASPVSLGDDTAAIYDGTPLGRSTARTRVLQLAREMLDGNLEAIDPTTAGIPAAALDPPTGPQLRRQHSYTSLDTLSTCSRQHYLNYVLRAFDDPPSVGAPAMDGGTLSGSEASIREIGVLFHETAERAANRGVTTPDGWYEIADQLAAARGLEPALDEAQACIDRYFECEASDWEVLAAEREFTLEIEGFTVTGVIDAVCRRPDGEFVILDYKATTKKRSLDEDIQLPLYVLACEELFEQPIRTAGYAYVGDVGPAVETRTFSEEELQTARERIIDRLRAAEQSRYNQYTAGEHCQWCPHRSLGCSDEADIE</sequence>
<keyword evidence="5 15" id="KW-0378">Hydrolase</keyword>
<dbReference type="InterPro" id="IPR011604">
    <property type="entry name" value="PDDEXK-like_dom_sf"/>
</dbReference>
<dbReference type="Proteomes" id="UP001596099">
    <property type="component" value="Unassembled WGS sequence"/>
</dbReference>
<evidence type="ECO:0000313" key="19">
    <source>
        <dbReference type="EMBL" id="MFC5973958.1"/>
    </source>
</evidence>
<dbReference type="SUPFAM" id="SSF52540">
    <property type="entry name" value="P-loop containing nucleoside triphosphate hydrolases"/>
    <property type="match status" value="1"/>
</dbReference>
<evidence type="ECO:0000259" key="18">
    <source>
        <dbReference type="PROSITE" id="PS51217"/>
    </source>
</evidence>
<keyword evidence="2" id="KW-0540">Nuclease</keyword>
<dbReference type="Gene3D" id="3.90.320.10">
    <property type="match status" value="1"/>
</dbReference>
<evidence type="ECO:0000256" key="8">
    <source>
        <dbReference type="ARBA" id="ARBA00022840"/>
    </source>
</evidence>
<evidence type="ECO:0000256" key="4">
    <source>
        <dbReference type="ARBA" id="ARBA00022763"/>
    </source>
</evidence>
<evidence type="ECO:0000313" key="20">
    <source>
        <dbReference type="Proteomes" id="UP001596099"/>
    </source>
</evidence>
<evidence type="ECO:0000256" key="12">
    <source>
        <dbReference type="ARBA" id="ARBA00034617"/>
    </source>
</evidence>
<keyword evidence="7" id="KW-0269">Exonuclease</keyword>
<comment type="catalytic activity">
    <reaction evidence="14">
        <text>ATP + H2O = ADP + phosphate + H(+)</text>
        <dbReference type="Rhea" id="RHEA:13065"/>
        <dbReference type="ChEBI" id="CHEBI:15377"/>
        <dbReference type="ChEBI" id="CHEBI:15378"/>
        <dbReference type="ChEBI" id="CHEBI:30616"/>
        <dbReference type="ChEBI" id="CHEBI:43474"/>
        <dbReference type="ChEBI" id="CHEBI:456216"/>
        <dbReference type="EC" id="5.6.2.4"/>
    </reaction>
</comment>
<gene>
    <name evidence="19" type="ORF">ACFPYI_21775</name>
</gene>
<reference evidence="19 20" key="1">
    <citation type="journal article" date="2019" name="Int. J. Syst. Evol. Microbiol.">
        <title>The Global Catalogue of Microorganisms (GCM) 10K type strain sequencing project: providing services to taxonomists for standard genome sequencing and annotation.</title>
        <authorList>
            <consortium name="The Broad Institute Genomics Platform"/>
            <consortium name="The Broad Institute Genome Sequencing Center for Infectious Disease"/>
            <person name="Wu L."/>
            <person name="Ma J."/>
        </authorList>
    </citation>
    <scope>NUCLEOTIDE SEQUENCE [LARGE SCALE GENOMIC DNA]</scope>
    <source>
        <strain evidence="19 20">CGMCC 1.12543</strain>
    </source>
</reference>
<dbReference type="Gene3D" id="3.40.50.300">
    <property type="entry name" value="P-loop containing nucleotide triphosphate hydrolases"/>
    <property type="match status" value="4"/>
</dbReference>
<evidence type="ECO:0000259" key="17">
    <source>
        <dbReference type="PROSITE" id="PS51198"/>
    </source>
</evidence>
<dbReference type="GO" id="GO:0004527">
    <property type="term" value="F:exonuclease activity"/>
    <property type="evidence" value="ECO:0007669"/>
    <property type="project" value="UniProtKB-KW"/>
</dbReference>
<dbReference type="InterPro" id="IPR011335">
    <property type="entry name" value="Restrct_endonuc-II-like"/>
</dbReference>
<dbReference type="SUPFAM" id="SSF52980">
    <property type="entry name" value="Restriction endonuclease-like"/>
    <property type="match status" value="1"/>
</dbReference>
<evidence type="ECO:0000256" key="15">
    <source>
        <dbReference type="PROSITE-ProRule" id="PRU00560"/>
    </source>
</evidence>
<dbReference type="InterPro" id="IPR027417">
    <property type="entry name" value="P-loop_NTPase"/>
</dbReference>
<keyword evidence="9" id="KW-0238">DNA-binding</keyword>